<organism evidence="2 3">
    <name type="scientific">Arctia plantaginis</name>
    <name type="common">Wood tiger moth</name>
    <name type="synonym">Phalaena plantaginis</name>
    <dbReference type="NCBI Taxonomy" id="874455"/>
    <lineage>
        <taxon>Eukaryota</taxon>
        <taxon>Metazoa</taxon>
        <taxon>Ecdysozoa</taxon>
        <taxon>Arthropoda</taxon>
        <taxon>Hexapoda</taxon>
        <taxon>Insecta</taxon>
        <taxon>Pterygota</taxon>
        <taxon>Neoptera</taxon>
        <taxon>Endopterygota</taxon>
        <taxon>Lepidoptera</taxon>
        <taxon>Glossata</taxon>
        <taxon>Ditrysia</taxon>
        <taxon>Noctuoidea</taxon>
        <taxon>Erebidae</taxon>
        <taxon>Arctiinae</taxon>
        <taxon>Arctia</taxon>
    </lineage>
</organism>
<feature type="compositionally biased region" description="Basic residues" evidence="1">
    <location>
        <begin position="1"/>
        <end position="11"/>
    </location>
</feature>
<dbReference type="Proteomes" id="UP000494256">
    <property type="component" value="Unassembled WGS sequence"/>
</dbReference>
<reference evidence="2 3" key="1">
    <citation type="submission" date="2020-04" db="EMBL/GenBank/DDBJ databases">
        <authorList>
            <person name="Wallbank WR R."/>
            <person name="Pardo Diaz C."/>
            <person name="Kozak K."/>
            <person name="Martin S."/>
            <person name="Jiggins C."/>
            <person name="Moest M."/>
            <person name="Warren A I."/>
            <person name="Byers J.R.P. K."/>
            <person name="Montejo-Kovacevich G."/>
            <person name="Yen C E."/>
        </authorList>
    </citation>
    <scope>NUCLEOTIDE SEQUENCE [LARGE SCALE GENOMIC DNA]</scope>
</reference>
<sequence>METSQRCRRSLVHTSTSRLASSAERRRSTQLGECQGGGGVYLEVDGDEPALQALVGPHEHVAVGELGGAAPLDSARRVSGWGVGCTLRLMETSQRCRRSLVHTSTSRLASSAERRRSTQLGECQGGGGVYLEVDGDEPALQALVGPHEHVAVGELGGAAPLDSARRVSGWGWGVP</sequence>
<comment type="caution">
    <text evidence="2">The sequence shown here is derived from an EMBL/GenBank/DDBJ whole genome shotgun (WGS) entry which is preliminary data.</text>
</comment>
<gene>
    <name evidence="2" type="ORF">APLA_LOCUS14693</name>
</gene>
<evidence type="ECO:0000313" key="3">
    <source>
        <dbReference type="Proteomes" id="UP000494256"/>
    </source>
</evidence>
<dbReference type="EMBL" id="CADEBD010000422">
    <property type="protein sequence ID" value="CAB3254378.1"/>
    <property type="molecule type" value="Genomic_DNA"/>
</dbReference>
<evidence type="ECO:0000313" key="2">
    <source>
        <dbReference type="EMBL" id="CAB3254378.1"/>
    </source>
</evidence>
<name>A0A8S1B8B7_ARCPL</name>
<accession>A0A8S1B8B7</accession>
<dbReference type="OrthoDB" id="2146at2759"/>
<proteinExistence type="predicted"/>
<feature type="region of interest" description="Disordered" evidence="1">
    <location>
        <begin position="1"/>
        <end position="31"/>
    </location>
</feature>
<dbReference type="AlphaFoldDB" id="A0A8S1B8B7"/>
<protein>
    <submittedName>
        <fullName evidence="2">Uncharacterized protein</fullName>
    </submittedName>
</protein>
<evidence type="ECO:0000256" key="1">
    <source>
        <dbReference type="SAM" id="MobiDB-lite"/>
    </source>
</evidence>